<comment type="caution">
    <text evidence="7">The sequence shown here is derived from an EMBL/GenBank/DDBJ whole genome shotgun (WGS) entry which is preliminary data.</text>
</comment>
<protein>
    <submittedName>
        <fullName evidence="7">ABC transporter permease</fullName>
    </submittedName>
</protein>
<evidence type="ECO:0000256" key="4">
    <source>
        <dbReference type="ARBA" id="ARBA00022989"/>
    </source>
</evidence>
<reference evidence="7" key="1">
    <citation type="submission" date="2022-10" db="EMBL/GenBank/DDBJ databases">
        <title>The WGS of Solirubrobacter sp. CPCC 204708.</title>
        <authorList>
            <person name="Jiang Z."/>
        </authorList>
    </citation>
    <scope>NUCLEOTIDE SEQUENCE</scope>
    <source>
        <strain evidence="7">CPCC 204708</strain>
    </source>
</reference>
<feature type="transmembrane region" description="Helical" evidence="6">
    <location>
        <begin position="221"/>
        <end position="242"/>
    </location>
</feature>
<accession>A0ABT4RLK9</accession>
<feature type="transmembrane region" description="Helical" evidence="6">
    <location>
        <begin position="132"/>
        <end position="151"/>
    </location>
</feature>
<evidence type="ECO:0000256" key="3">
    <source>
        <dbReference type="ARBA" id="ARBA00022692"/>
    </source>
</evidence>
<organism evidence="7 8">
    <name type="scientific">Solirubrobacter deserti</name>
    <dbReference type="NCBI Taxonomy" id="2282478"/>
    <lineage>
        <taxon>Bacteria</taxon>
        <taxon>Bacillati</taxon>
        <taxon>Actinomycetota</taxon>
        <taxon>Thermoleophilia</taxon>
        <taxon>Solirubrobacterales</taxon>
        <taxon>Solirubrobacteraceae</taxon>
        <taxon>Solirubrobacter</taxon>
    </lineage>
</organism>
<keyword evidence="5 6" id="KW-0472">Membrane</keyword>
<feature type="transmembrane region" description="Helical" evidence="6">
    <location>
        <begin position="81"/>
        <end position="98"/>
    </location>
</feature>
<dbReference type="Proteomes" id="UP001147700">
    <property type="component" value="Unassembled WGS sequence"/>
</dbReference>
<feature type="transmembrane region" description="Helical" evidence="6">
    <location>
        <begin position="54"/>
        <end position="74"/>
    </location>
</feature>
<evidence type="ECO:0000256" key="2">
    <source>
        <dbReference type="ARBA" id="ARBA00022475"/>
    </source>
</evidence>
<keyword evidence="2" id="KW-1003">Cell membrane</keyword>
<feature type="transmembrane region" description="Helical" evidence="6">
    <location>
        <begin position="171"/>
        <end position="192"/>
    </location>
</feature>
<gene>
    <name evidence="7" type="ORF">OJ962_17580</name>
</gene>
<dbReference type="RefSeq" id="WP_202956566.1">
    <property type="nucleotide sequence ID" value="NZ_JAPCID010000023.1"/>
</dbReference>
<dbReference type="PANTHER" id="PTHR32196">
    <property type="entry name" value="ABC TRANSPORTER PERMEASE PROTEIN YPHD-RELATED-RELATED"/>
    <property type="match status" value="1"/>
</dbReference>
<keyword evidence="4 6" id="KW-1133">Transmembrane helix</keyword>
<proteinExistence type="predicted"/>
<keyword evidence="3 6" id="KW-0812">Transmembrane</keyword>
<evidence type="ECO:0000313" key="7">
    <source>
        <dbReference type="EMBL" id="MDA0139318.1"/>
    </source>
</evidence>
<evidence type="ECO:0000256" key="5">
    <source>
        <dbReference type="ARBA" id="ARBA00023136"/>
    </source>
</evidence>
<dbReference type="InterPro" id="IPR001851">
    <property type="entry name" value="ABC_transp_permease"/>
</dbReference>
<feature type="transmembrane region" description="Helical" evidence="6">
    <location>
        <begin position="104"/>
        <end position="125"/>
    </location>
</feature>
<feature type="transmembrane region" description="Helical" evidence="6">
    <location>
        <begin position="254"/>
        <end position="271"/>
    </location>
</feature>
<evidence type="ECO:0000256" key="1">
    <source>
        <dbReference type="ARBA" id="ARBA00004651"/>
    </source>
</evidence>
<feature type="transmembrane region" description="Helical" evidence="6">
    <location>
        <begin position="302"/>
        <end position="321"/>
    </location>
</feature>
<comment type="subcellular location">
    <subcellularLocation>
        <location evidence="1">Cell membrane</location>
        <topology evidence="1">Multi-pass membrane protein</topology>
    </subcellularLocation>
</comment>
<sequence length="337" mass="34594">MATAAASSPSAGERSLNLSLRVIRFGPALILVLLIAIMTLASPFFMTGDNLSNIAVQVAPLACLAIGQLFVVLVGGIDLSVGSVLALCTVTGALAYGWDFGGPLVIPMMLLTGAAVGALNGIMLVKGRMPHAFIPTLATLNAARGLALMLSDGAPMPGMPGIVQTAGGGELGPIPVPIIIVAVFGLLAYVLLAKLQWGRWIYLVGADKEAARRLGIPVDRVIISVFIFSGLAAGLAGVITAGRTNAGYPSAGQLDELAAISAVIIGGASFFGGRGTVGGAIVGVLIFGVINNGLNLLNVSTYVQLIAIGVIVVVAVELDVFRRRLEERFRTIRGQDE</sequence>
<name>A0ABT4RLK9_9ACTN</name>
<evidence type="ECO:0000313" key="8">
    <source>
        <dbReference type="Proteomes" id="UP001147700"/>
    </source>
</evidence>
<evidence type="ECO:0000256" key="6">
    <source>
        <dbReference type="SAM" id="Phobius"/>
    </source>
</evidence>
<keyword evidence="8" id="KW-1185">Reference proteome</keyword>
<feature type="transmembrane region" description="Helical" evidence="6">
    <location>
        <begin position="22"/>
        <end position="42"/>
    </location>
</feature>
<dbReference type="CDD" id="cd06579">
    <property type="entry name" value="TM_PBP1_transp_AraH_like"/>
    <property type="match status" value="1"/>
</dbReference>
<dbReference type="Pfam" id="PF02653">
    <property type="entry name" value="BPD_transp_2"/>
    <property type="match status" value="1"/>
</dbReference>
<dbReference type="EMBL" id="JAPCID010000023">
    <property type="protein sequence ID" value="MDA0139318.1"/>
    <property type="molecule type" value="Genomic_DNA"/>
</dbReference>